<dbReference type="EMBL" id="UYRU01042774">
    <property type="protein sequence ID" value="VDK77789.1"/>
    <property type="molecule type" value="Genomic_DNA"/>
</dbReference>
<protein>
    <submittedName>
        <fullName evidence="1">Uncharacterized protein</fullName>
    </submittedName>
</protein>
<dbReference type="AlphaFoldDB" id="A0A3P6T3V9"/>
<evidence type="ECO:0000313" key="1">
    <source>
        <dbReference type="EMBL" id="VDK77789.1"/>
    </source>
</evidence>
<reference evidence="1 2" key="1">
    <citation type="submission" date="2018-11" db="EMBL/GenBank/DDBJ databases">
        <authorList>
            <consortium name="Pathogen Informatics"/>
        </authorList>
    </citation>
    <scope>NUCLEOTIDE SEQUENCE [LARGE SCALE GENOMIC DNA]</scope>
</reference>
<proteinExistence type="predicted"/>
<organism evidence="1 2">
    <name type="scientific">Dibothriocephalus latus</name>
    <name type="common">Fish tapeworm</name>
    <name type="synonym">Diphyllobothrium latum</name>
    <dbReference type="NCBI Taxonomy" id="60516"/>
    <lineage>
        <taxon>Eukaryota</taxon>
        <taxon>Metazoa</taxon>
        <taxon>Spiralia</taxon>
        <taxon>Lophotrochozoa</taxon>
        <taxon>Platyhelminthes</taxon>
        <taxon>Cestoda</taxon>
        <taxon>Eucestoda</taxon>
        <taxon>Diphyllobothriidea</taxon>
        <taxon>Diphyllobothriidae</taxon>
        <taxon>Dibothriocephalus</taxon>
    </lineage>
</organism>
<keyword evidence="2" id="KW-1185">Reference proteome</keyword>
<accession>A0A3P6T3V9</accession>
<sequence>MPSSAVVGHVLGCIPAIDRDLCSTADTDLQDCQVVDYSLEALSDSSEQFTVDTDACVVRTDVNLTDARFDKPIAELRLIARNRGIFQEDFGEAKLVIWLINDIKIPGVLMVVVIKNVEISD</sequence>
<name>A0A3P6T3V9_DIBLA</name>
<dbReference type="Proteomes" id="UP000281553">
    <property type="component" value="Unassembled WGS sequence"/>
</dbReference>
<evidence type="ECO:0000313" key="2">
    <source>
        <dbReference type="Proteomes" id="UP000281553"/>
    </source>
</evidence>
<gene>
    <name evidence="1" type="ORF">DILT_LOCUS2891</name>
</gene>